<keyword evidence="1" id="KW-0812">Transmembrane</keyword>
<dbReference type="EMBL" id="JBHTJH010000017">
    <property type="protein sequence ID" value="MFD0863939.1"/>
    <property type="molecule type" value="Genomic_DNA"/>
</dbReference>
<feature type="transmembrane region" description="Helical" evidence="1">
    <location>
        <begin position="12"/>
        <end position="30"/>
    </location>
</feature>
<evidence type="ECO:0000313" key="3">
    <source>
        <dbReference type="EMBL" id="MFD0863939.1"/>
    </source>
</evidence>
<name>A0ABW3D1J1_9FLAO</name>
<dbReference type="RefSeq" id="WP_299217675.1">
    <property type="nucleotide sequence ID" value="NZ_JBHTJH010000017.1"/>
</dbReference>
<keyword evidence="1" id="KW-0472">Membrane</keyword>
<dbReference type="Pfam" id="PF09851">
    <property type="entry name" value="SHOCT"/>
    <property type="match status" value="1"/>
</dbReference>
<sequence>MHLYDGHFGGMHLIWWIIWLIFIVWIFLIPTDIPYQKTKKEDPLDILKKRFAEGFITKEEYEESKKILKSDN</sequence>
<reference evidence="4" key="1">
    <citation type="journal article" date="2019" name="Int. J. Syst. Evol. Microbiol.">
        <title>The Global Catalogue of Microorganisms (GCM) 10K type strain sequencing project: providing services to taxonomists for standard genome sequencing and annotation.</title>
        <authorList>
            <consortium name="The Broad Institute Genomics Platform"/>
            <consortium name="The Broad Institute Genome Sequencing Center for Infectious Disease"/>
            <person name="Wu L."/>
            <person name="Ma J."/>
        </authorList>
    </citation>
    <scope>NUCLEOTIDE SEQUENCE [LARGE SCALE GENOMIC DNA]</scope>
    <source>
        <strain evidence="4">CCUG 62952</strain>
    </source>
</reference>
<evidence type="ECO:0000313" key="4">
    <source>
        <dbReference type="Proteomes" id="UP001596978"/>
    </source>
</evidence>
<comment type="caution">
    <text evidence="3">The sequence shown here is derived from an EMBL/GenBank/DDBJ whole genome shotgun (WGS) entry which is preliminary data.</text>
</comment>
<accession>A0ABW3D1J1</accession>
<evidence type="ECO:0000256" key="1">
    <source>
        <dbReference type="SAM" id="Phobius"/>
    </source>
</evidence>
<dbReference type="Proteomes" id="UP001596978">
    <property type="component" value="Unassembled WGS sequence"/>
</dbReference>
<keyword evidence="4" id="KW-1185">Reference proteome</keyword>
<feature type="domain" description="SHOCT" evidence="2">
    <location>
        <begin position="42"/>
        <end position="68"/>
    </location>
</feature>
<protein>
    <submittedName>
        <fullName evidence="3">SHOCT domain-containing protein</fullName>
    </submittedName>
</protein>
<gene>
    <name evidence="3" type="ORF">ACFQ1M_17115</name>
</gene>
<keyword evidence="1" id="KW-1133">Transmembrane helix</keyword>
<organism evidence="3 4">
    <name type="scientific">Sungkyunkwania multivorans</name>
    <dbReference type="NCBI Taxonomy" id="1173618"/>
    <lineage>
        <taxon>Bacteria</taxon>
        <taxon>Pseudomonadati</taxon>
        <taxon>Bacteroidota</taxon>
        <taxon>Flavobacteriia</taxon>
        <taxon>Flavobacteriales</taxon>
        <taxon>Flavobacteriaceae</taxon>
        <taxon>Sungkyunkwania</taxon>
    </lineage>
</organism>
<evidence type="ECO:0000259" key="2">
    <source>
        <dbReference type="Pfam" id="PF09851"/>
    </source>
</evidence>
<dbReference type="InterPro" id="IPR018649">
    <property type="entry name" value="SHOCT"/>
</dbReference>
<proteinExistence type="predicted"/>